<evidence type="ECO:0000256" key="1">
    <source>
        <dbReference type="ARBA" id="ARBA00008601"/>
    </source>
</evidence>
<evidence type="ECO:0000256" key="4">
    <source>
        <dbReference type="ARBA" id="ARBA00022912"/>
    </source>
</evidence>
<evidence type="ECO:0000256" key="6">
    <source>
        <dbReference type="ARBA" id="ARBA00048336"/>
    </source>
</evidence>
<dbReference type="PROSITE" id="PS50056">
    <property type="entry name" value="TYR_PHOSPHATASE_2"/>
    <property type="match status" value="1"/>
</dbReference>
<dbReference type="AlphaFoldDB" id="A0A8X6JA47"/>
<reference evidence="10" key="1">
    <citation type="submission" date="2020-07" db="EMBL/GenBank/DDBJ databases">
        <title>Multicomponent nature underlies the extraordinary mechanical properties of spider dragline silk.</title>
        <authorList>
            <person name="Kono N."/>
            <person name="Nakamura H."/>
            <person name="Mori M."/>
            <person name="Yoshida Y."/>
            <person name="Ohtoshi R."/>
            <person name="Malay A.D."/>
            <person name="Moran D.A.P."/>
            <person name="Tomita M."/>
            <person name="Numata K."/>
            <person name="Arakawa K."/>
        </authorList>
    </citation>
    <scope>NUCLEOTIDE SEQUENCE</scope>
</reference>
<dbReference type="InterPro" id="IPR020405">
    <property type="entry name" value="Atypical_DUSP_subfamA"/>
</dbReference>
<comment type="catalytic activity">
    <reaction evidence="5">
        <text>O-phospho-L-seryl-[protein] + H2O = L-seryl-[protein] + phosphate</text>
        <dbReference type="Rhea" id="RHEA:20629"/>
        <dbReference type="Rhea" id="RHEA-COMP:9863"/>
        <dbReference type="Rhea" id="RHEA-COMP:11604"/>
        <dbReference type="ChEBI" id="CHEBI:15377"/>
        <dbReference type="ChEBI" id="CHEBI:29999"/>
        <dbReference type="ChEBI" id="CHEBI:43474"/>
        <dbReference type="ChEBI" id="CHEBI:83421"/>
        <dbReference type="EC" id="3.1.3.16"/>
    </reaction>
</comment>
<dbReference type="Gene3D" id="3.90.190.10">
    <property type="entry name" value="Protein tyrosine phosphatase superfamily"/>
    <property type="match status" value="1"/>
</dbReference>
<comment type="catalytic activity">
    <reaction evidence="6">
        <text>O-phospho-L-threonyl-[protein] + H2O = L-threonyl-[protein] + phosphate</text>
        <dbReference type="Rhea" id="RHEA:47004"/>
        <dbReference type="Rhea" id="RHEA-COMP:11060"/>
        <dbReference type="Rhea" id="RHEA-COMP:11605"/>
        <dbReference type="ChEBI" id="CHEBI:15377"/>
        <dbReference type="ChEBI" id="CHEBI:30013"/>
        <dbReference type="ChEBI" id="CHEBI:43474"/>
        <dbReference type="ChEBI" id="CHEBI:61977"/>
        <dbReference type="EC" id="3.1.3.16"/>
    </reaction>
</comment>
<keyword evidence="4" id="KW-0904">Protein phosphatase</keyword>
<evidence type="ECO:0000256" key="2">
    <source>
        <dbReference type="ARBA" id="ARBA00013081"/>
    </source>
</evidence>
<proteinExistence type="inferred from homology"/>
<dbReference type="PROSITE" id="PS00383">
    <property type="entry name" value="TYR_PHOSPHATASE_1"/>
    <property type="match status" value="1"/>
</dbReference>
<evidence type="ECO:0000256" key="3">
    <source>
        <dbReference type="ARBA" id="ARBA00022801"/>
    </source>
</evidence>
<dbReference type="SUPFAM" id="SSF52799">
    <property type="entry name" value="(Phosphotyrosine protein) phosphatases II"/>
    <property type="match status" value="1"/>
</dbReference>
<dbReference type="GO" id="GO:0033549">
    <property type="term" value="F:MAP kinase phosphatase activity"/>
    <property type="evidence" value="ECO:0007669"/>
    <property type="project" value="TreeGrafter"/>
</dbReference>
<dbReference type="PROSITE" id="PS50054">
    <property type="entry name" value="TYR_PHOSPHATASE_DUAL"/>
    <property type="match status" value="1"/>
</dbReference>
<feature type="domain" description="Tyrosine specific protein phosphatases" evidence="9">
    <location>
        <begin position="107"/>
        <end position="167"/>
    </location>
</feature>
<dbReference type="InterPro" id="IPR016130">
    <property type="entry name" value="Tyr_Pase_AS"/>
</dbReference>
<accession>A0A8X6JA47</accession>
<dbReference type="InterPro" id="IPR000387">
    <property type="entry name" value="Tyr_Pase_dom"/>
</dbReference>
<dbReference type="InterPro" id="IPR000340">
    <property type="entry name" value="Dual-sp_phosphatase_cat-dom"/>
</dbReference>
<comment type="similarity">
    <text evidence="1">Belongs to the protein-tyrosine phosphatase family. Non-receptor class dual specificity subfamily.</text>
</comment>
<dbReference type="EC" id="3.1.3.16" evidence="2"/>
<evidence type="ECO:0000259" key="8">
    <source>
        <dbReference type="PROSITE" id="PS50054"/>
    </source>
</evidence>
<dbReference type="Proteomes" id="UP000887116">
    <property type="component" value="Unassembled WGS sequence"/>
</dbReference>
<gene>
    <name evidence="10" type="primary">DUSP3</name>
    <name evidence="10" type="ORF">TNCT_584621</name>
</gene>
<dbReference type="PANTHER" id="PTHR45682">
    <property type="entry name" value="AGAP008228-PA"/>
    <property type="match status" value="1"/>
</dbReference>
<keyword evidence="3" id="KW-0378">Hydrolase</keyword>
<dbReference type="GO" id="GO:0004722">
    <property type="term" value="F:protein serine/threonine phosphatase activity"/>
    <property type="evidence" value="ECO:0007669"/>
    <property type="project" value="UniProtKB-EC"/>
</dbReference>
<evidence type="ECO:0000256" key="7">
    <source>
        <dbReference type="PIRSR" id="PIRSR620405-1"/>
    </source>
</evidence>
<feature type="domain" description="Tyrosine-protein phosphatase" evidence="8">
    <location>
        <begin position="32"/>
        <end position="185"/>
    </location>
</feature>
<dbReference type="EMBL" id="BMAO01007617">
    <property type="protein sequence ID" value="GFR17048.1"/>
    <property type="molecule type" value="Genomic_DNA"/>
</dbReference>
<dbReference type="PANTHER" id="PTHR45682:SF1">
    <property type="entry name" value="DUAL SPECIFICITY PROTEIN PHOSPHATASE 3"/>
    <property type="match status" value="1"/>
</dbReference>
<evidence type="ECO:0000256" key="5">
    <source>
        <dbReference type="ARBA" id="ARBA00047761"/>
    </source>
</evidence>
<dbReference type="GO" id="GO:0008138">
    <property type="term" value="F:protein tyrosine/serine/threonine phosphatase activity"/>
    <property type="evidence" value="ECO:0007669"/>
    <property type="project" value="InterPro"/>
</dbReference>
<dbReference type="SMART" id="SM00195">
    <property type="entry name" value="DSPc"/>
    <property type="match status" value="1"/>
</dbReference>
<name>A0A8X6JA47_TRICU</name>
<sequence>MITSSSEPLCTIEELRGICMFPSGGFQEFPTQDCDEVYSGIFIGNDNSATDFAFLDRNNIGYVLNAAHGLDSRLNMIEPVTEREYAARGIRFLGIPAVDCMSYPIDQHFDEAIQFIREALQSGKCVLVHCKQGISRSAALVLAYLIVEQRMPAQEATRIVRQGREIMPNDGFLMQLCNLNEMVNKRY</sequence>
<dbReference type="InterPro" id="IPR029021">
    <property type="entry name" value="Prot-tyrosine_phosphatase-like"/>
</dbReference>
<comment type="caution">
    <text evidence="10">The sequence shown here is derived from an EMBL/GenBank/DDBJ whole genome shotgun (WGS) entry which is preliminary data.</text>
</comment>
<feature type="active site" description="Phosphocysteine intermediate" evidence="7">
    <location>
        <position position="130"/>
    </location>
</feature>
<dbReference type="InterPro" id="IPR020422">
    <property type="entry name" value="TYR_PHOSPHATASE_DUAL_dom"/>
</dbReference>
<protein>
    <recommendedName>
        <fullName evidence="2">protein-serine/threonine phosphatase</fullName>
        <ecNumber evidence="2">3.1.3.16</ecNumber>
    </recommendedName>
</protein>
<keyword evidence="11" id="KW-1185">Reference proteome</keyword>
<dbReference type="OrthoDB" id="253091at2759"/>
<dbReference type="Pfam" id="PF00782">
    <property type="entry name" value="DSPc"/>
    <property type="match status" value="1"/>
</dbReference>
<dbReference type="GO" id="GO:0005737">
    <property type="term" value="C:cytoplasm"/>
    <property type="evidence" value="ECO:0007669"/>
    <property type="project" value="TreeGrafter"/>
</dbReference>
<evidence type="ECO:0000259" key="9">
    <source>
        <dbReference type="PROSITE" id="PS50056"/>
    </source>
</evidence>
<organism evidence="10 11">
    <name type="scientific">Trichonephila clavata</name>
    <name type="common">Joro spider</name>
    <name type="synonym">Nephila clavata</name>
    <dbReference type="NCBI Taxonomy" id="2740835"/>
    <lineage>
        <taxon>Eukaryota</taxon>
        <taxon>Metazoa</taxon>
        <taxon>Ecdysozoa</taxon>
        <taxon>Arthropoda</taxon>
        <taxon>Chelicerata</taxon>
        <taxon>Arachnida</taxon>
        <taxon>Araneae</taxon>
        <taxon>Araneomorphae</taxon>
        <taxon>Entelegynae</taxon>
        <taxon>Araneoidea</taxon>
        <taxon>Nephilidae</taxon>
        <taxon>Trichonephila</taxon>
    </lineage>
</organism>
<evidence type="ECO:0000313" key="11">
    <source>
        <dbReference type="Proteomes" id="UP000887116"/>
    </source>
</evidence>
<dbReference type="GO" id="GO:0043409">
    <property type="term" value="P:negative regulation of MAPK cascade"/>
    <property type="evidence" value="ECO:0007669"/>
    <property type="project" value="TreeGrafter"/>
</dbReference>
<evidence type="ECO:0000313" key="10">
    <source>
        <dbReference type="EMBL" id="GFR17048.1"/>
    </source>
</evidence>